<name>A0A0B6Z272_9EUPU</name>
<evidence type="ECO:0000313" key="2">
    <source>
        <dbReference type="EMBL" id="CEK62026.1"/>
    </source>
</evidence>
<proteinExistence type="predicted"/>
<organism evidence="2">
    <name type="scientific">Arion vulgaris</name>
    <dbReference type="NCBI Taxonomy" id="1028688"/>
    <lineage>
        <taxon>Eukaryota</taxon>
        <taxon>Metazoa</taxon>
        <taxon>Spiralia</taxon>
        <taxon>Lophotrochozoa</taxon>
        <taxon>Mollusca</taxon>
        <taxon>Gastropoda</taxon>
        <taxon>Heterobranchia</taxon>
        <taxon>Euthyneura</taxon>
        <taxon>Panpulmonata</taxon>
        <taxon>Eupulmonata</taxon>
        <taxon>Stylommatophora</taxon>
        <taxon>Helicina</taxon>
        <taxon>Arionoidea</taxon>
        <taxon>Arionidae</taxon>
        <taxon>Arion</taxon>
    </lineage>
</organism>
<evidence type="ECO:0008006" key="3">
    <source>
        <dbReference type="Google" id="ProtNLM"/>
    </source>
</evidence>
<dbReference type="EMBL" id="HACG01015161">
    <property type="protein sequence ID" value="CEK62026.1"/>
    <property type="molecule type" value="Transcribed_RNA"/>
</dbReference>
<evidence type="ECO:0000256" key="1">
    <source>
        <dbReference type="SAM" id="MobiDB-lite"/>
    </source>
</evidence>
<accession>A0A0B6Z272</accession>
<dbReference type="AlphaFoldDB" id="A0A0B6Z272"/>
<feature type="compositionally biased region" description="Basic and acidic residues" evidence="1">
    <location>
        <begin position="61"/>
        <end position="99"/>
    </location>
</feature>
<gene>
    <name evidence="2" type="primary">ORF43977</name>
</gene>
<protein>
    <recommendedName>
        <fullName evidence="3">DFDF domain-containing protein</fullName>
    </recommendedName>
</protein>
<sequence>EYIIFKASDIKDLIVCETPISQESEGLCDPAIIHVSKDALPSNKPTGGGRPLSNVSSGPVEKPKRLEKEDSDDNLLKNDRYKSYNRQERPQREHREQRDGGNQVNRNNAYNNPRGNSRTRGAR</sequence>
<feature type="compositionally biased region" description="Low complexity" evidence="1">
    <location>
        <begin position="100"/>
        <end position="123"/>
    </location>
</feature>
<reference evidence="2" key="1">
    <citation type="submission" date="2014-12" db="EMBL/GenBank/DDBJ databases">
        <title>Insight into the proteome of Arion vulgaris.</title>
        <authorList>
            <person name="Aradska J."/>
            <person name="Bulat T."/>
            <person name="Smidak R."/>
            <person name="Sarate P."/>
            <person name="Gangsoo J."/>
            <person name="Sialana F."/>
            <person name="Bilban M."/>
            <person name="Lubec G."/>
        </authorList>
    </citation>
    <scope>NUCLEOTIDE SEQUENCE</scope>
    <source>
        <tissue evidence="2">Skin</tissue>
    </source>
</reference>
<feature type="non-terminal residue" evidence="2">
    <location>
        <position position="1"/>
    </location>
</feature>
<feature type="region of interest" description="Disordered" evidence="1">
    <location>
        <begin position="38"/>
        <end position="123"/>
    </location>
</feature>
<feature type="non-terminal residue" evidence="2">
    <location>
        <position position="123"/>
    </location>
</feature>